<proteinExistence type="predicted"/>
<dbReference type="SUPFAM" id="SSF57802">
    <property type="entry name" value="Rubredoxin-like"/>
    <property type="match status" value="1"/>
</dbReference>
<gene>
    <name evidence="1" type="ORF">ABVT43_02285</name>
</gene>
<dbReference type="InterPro" id="IPR024934">
    <property type="entry name" value="Rubredoxin-like_dom"/>
</dbReference>
<name>A0ABV2BPT1_9GAMM</name>
<dbReference type="InterPro" id="IPR050526">
    <property type="entry name" value="Rubredoxin_ET"/>
</dbReference>
<dbReference type="PROSITE" id="PS50903">
    <property type="entry name" value="RUBREDOXIN_LIKE"/>
    <property type="match status" value="1"/>
</dbReference>
<keyword evidence="2" id="KW-1185">Reference proteome</keyword>
<accession>A0ABV2BPT1</accession>
<dbReference type="PANTHER" id="PTHR47627:SF1">
    <property type="entry name" value="RUBREDOXIN-1-RELATED"/>
    <property type="match status" value="1"/>
</dbReference>
<protein>
    <submittedName>
        <fullName evidence="1">Rubredoxin</fullName>
    </submittedName>
</protein>
<organism evidence="1 2">
    <name type="scientific">Aliikangiella maris</name>
    <dbReference type="NCBI Taxonomy" id="3162458"/>
    <lineage>
        <taxon>Bacteria</taxon>
        <taxon>Pseudomonadati</taxon>
        <taxon>Pseudomonadota</taxon>
        <taxon>Gammaproteobacteria</taxon>
        <taxon>Oceanospirillales</taxon>
        <taxon>Pleioneaceae</taxon>
        <taxon>Aliikangiella</taxon>
    </lineage>
</organism>
<dbReference type="PROSITE" id="PS00202">
    <property type="entry name" value="RUBREDOXIN"/>
    <property type="match status" value="1"/>
</dbReference>
<dbReference type="EMBL" id="JBEVCJ010000002">
    <property type="protein sequence ID" value="MET1253945.1"/>
    <property type="molecule type" value="Genomic_DNA"/>
</dbReference>
<sequence length="51" mass="5713">MQWQCIICGFIYDEEDGYPEDGISPGTNWDDVAENWCCPDCGAGKSDFEMA</sequence>
<dbReference type="CDD" id="cd00730">
    <property type="entry name" value="rubredoxin"/>
    <property type="match status" value="1"/>
</dbReference>
<evidence type="ECO:0000313" key="2">
    <source>
        <dbReference type="Proteomes" id="UP001548189"/>
    </source>
</evidence>
<comment type="caution">
    <text evidence="1">The sequence shown here is derived from an EMBL/GenBank/DDBJ whole genome shotgun (WGS) entry which is preliminary data.</text>
</comment>
<reference evidence="1 2" key="1">
    <citation type="submission" date="2024-06" db="EMBL/GenBank/DDBJ databases">
        <authorList>
            <person name="Li F."/>
        </authorList>
    </citation>
    <scope>NUCLEOTIDE SEQUENCE [LARGE SCALE GENOMIC DNA]</scope>
    <source>
        <strain evidence="1 2">GXAS 311</strain>
    </source>
</reference>
<dbReference type="PANTHER" id="PTHR47627">
    <property type="entry name" value="RUBREDOXIN"/>
    <property type="match status" value="1"/>
</dbReference>
<dbReference type="Gene3D" id="2.20.28.10">
    <property type="match status" value="1"/>
</dbReference>
<dbReference type="PRINTS" id="PR00163">
    <property type="entry name" value="RUBREDOXIN"/>
</dbReference>
<dbReference type="InterPro" id="IPR018527">
    <property type="entry name" value="Rubredoxin_Fe_BS"/>
</dbReference>
<dbReference type="Proteomes" id="UP001548189">
    <property type="component" value="Unassembled WGS sequence"/>
</dbReference>
<evidence type="ECO:0000313" key="1">
    <source>
        <dbReference type="EMBL" id="MET1253945.1"/>
    </source>
</evidence>
<dbReference type="Pfam" id="PF00301">
    <property type="entry name" value="Rubredoxin"/>
    <property type="match status" value="1"/>
</dbReference>
<dbReference type="InterPro" id="IPR024935">
    <property type="entry name" value="Rubredoxin_dom"/>
</dbReference>